<dbReference type="RefSeq" id="XP_033769766.1">
    <property type="nucleotide sequence ID" value="XM_033913875.1"/>
</dbReference>
<proteinExistence type="predicted"/>
<dbReference type="GO" id="GO:0007062">
    <property type="term" value="P:sister chromatid cohesion"/>
    <property type="evidence" value="ECO:0007669"/>
    <property type="project" value="InterPro"/>
</dbReference>
<feature type="domain" description="Rad21/Rec8-like protein N-terminal" evidence="4">
    <location>
        <begin position="14"/>
        <end position="114"/>
    </location>
</feature>
<keyword evidence="2" id="KW-0539">Nucleus</keyword>
<dbReference type="GO" id="GO:0005634">
    <property type="term" value="C:nucleus"/>
    <property type="evidence" value="ECO:0007669"/>
    <property type="project" value="UniProtKB-SubCell"/>
</dbReference>
<feature type="region of interest" description="Disordered" evidence="3">
    <location>
        <begin position="278"/>
        <end position="336"/>
    </location>
</feature>
<evidence type="ECO:0000259" key="4">
    <source>
        <dbReference type="Pfam" id="PF04825"/>
    </source>
</evidence>
<evidence type="ECO:0000256" key="1">
    <source>
        <dbReference type="ARBA" id="ARBA00004123"/>
    </source>
</evidence>
<accession>A0A8B8V1C1</accession>
<evidence type="ECO:0000256" key="2">
    <source>
        <dbReference type="ARBA" id="ARBA00023242"/>
    </source>
</evidence>
<dbReference type="InterPro" id="IPR039781">
    <property type="entry name" value="Rad21/Rec8-like"/>
</dbReference>
<comment type="subcellular location">
    <subcellularLocation>
        <location evidence="1">Nucleus</location>
    </subcellularLocation>
</comment>
<sequence>MAPLSLNLKDDKKYKGLTTVWLLSTLGNSIVRENNNFYSNKSSSTGNISASTVKKKDIVNISIPKTCDEIQNIENNLSLRYISNLLYGVTICYNKKTEYVLNDLNHLLVQLQKNDVYAFKAKNKSTRINGLNSNNSIIGNKNNNYTWEECVFFDDDPLYDITKVPALEFLNSTLQNNVSFIEEAKSIRRQDYINELSNSNRFELHSDMTNSDVQNKLGPNARNSFSLDEIPIDVDFNLDLDDIVSHQGTPLGSHSSSQKDGNDFKFNYEGDELVLNFENDNENNSNEGEETTVRNEGPAANLKDYELGLEEQESEEENNDGQQKANTRSQRGHRADVATQLSKVQFDAKTSYPNEVLKFNHENYSHLMEKNRSRKLTGQNFFNSNINTLVRSCAEEEFISTTWLNIFNDFSNLKTGEWDLKAQGFSSVERGRKRAHSLVSTQSSNSIRSNEYGRKSFRNNKNDNYSSDMENDNLLLNLEQINEDLEDEHYIEENSQGNILDFNLNLPPSSFGRSHTRNSTRSSGFNEDIVGALRRRVGPSEQNFVEEGDSSNNCFSGSSQQNLQHEEINFQDVILDYQTKKFYDYIKERSIVIGRTTRSNPPFKRKMLLVDIIPSRMGEAQTGPNLDNLESGVSRQIAASAFLSLLNLATKGMVRLNEYPVSDAATEDLKLRREDEIIVYA</sequence>
<dbReference type="PANTHER" id="PTHR12585">
    <property type="entry name" value="SCC1 / RAD21 FAMILY MEMBER"/>
    <property type="match status" value="1"/>
</dbReference>
<reference evidence="5" key="4">
    <citation type="submission" date="2025-08" db="UniProtKB">
        <authorList>
            <consortium name="RefSeq"/>
        </authorList>
    </citation>
    <scope>IDENTIFICATION</scope>
    <source>
        <strain evidence="5">CBS432</strain>
    </source>
</reference>
<gene>
    <name evidence="5" type="primary">REC8</name>
    <name evidence="5" type="ORF">SPAR_P02690</name>
</gene>
<feature type="region of interest" description="Disordered" evidence="3">
    <location>
        <begin position="431"/>
        <end position="468"/>
    </location>
</feature>
<dbReference type="OrthoDB" id="5427633at2759"/>
<feature type="compositionally biased region" description="Polar residues" evidence="3">
    <location>
        <begin position="438"/>
        <end position="449"/>
    </location>
</feature>
<dbReference type="GO" id="GO:0008278">
    <property type="term" value="C:cohesin complex"/>
    <property type="evidence" value="ECO:0007669"/>
    <property type="project" value="InterPro"/>
</dbReference>
<evidence type="ECO:0000256" key="3">
    <source>
        <dbReference type="SAM" id="MobiDB-lite"/>
    </source>
</evidence>
<organism evidence="5">
    <name type="scientific">Saccharomyces paradoxus</name>
    <name type="common">Yeast</name>
    <name type="synonym">Saccharomyces douglasii</name>
    <dbReference type="NCBI Taxonomy" id="27291"/>
    <lineage>
        <taxon>Eukaryota</taxon>
        <taxon>Fungi</taxon>
        <taxon>Dikarya</taxon>
        <taxon>Ascomycota</taxon>
        <taxon>Saccharomycotina</taxon>
        <taxon>Saccharomycetes</taxon>
        <taxon>Saccharomycetales</taxon>
        <taxon>Saccharomycetaceae</taxon>
        <taxon>Saccharomyces</taxon>
    </lineage>
</organism>
<dbReference type="GeneID" id="54634211"/>
<reference evidence="5" key="3">
    <citation type="submission" date="2025-07" db="EMBL/GenBank/DDBJ databases">
        <authorList>
            <consortium name="NCBI Genome Project"/>
        </authorList>
    </citation>
    <scope>NUCLEOTIDE SEQUENCE</scope>
    <source>
        <strain evidence="5">CBS432</strain>
    </source>
</reference>
<dbReference type="GO" id="GO:0006302">
    <property type="term" value="P:double-strand break repair"/>
    <property type="evidence" value="ECO:0007669"/>
    <property type="project" value="TreeGrafter"/>
</dbReference>
<dbReference type="InterPro" id="IPR006910">
    <property type="entry name" value="Rad21_Rec8_N"/>
</dbReference>
<dbReference type="CDD" id="cd21790">
    <property type="entry name" value="Rad21_Rec8_M_ScRec8p-like"/>
    <property type="match status" value="1"/>
</dbReference>
<dbReference type="Pfam" id="PF04825">
    <property type="entry name" value="Rad21_Rec8_N"/>
    <property type="match status" value="1"/>
</dbReference>
<name>A0A8B8V1C1_SACPA</name>
<reference evidence="5" key="2">
    <citation type="submission" date="2020-01" db="EMBL/GenBank/DDBJ databases">
        <title>Population-level Yeast Reference Genomes.</title>
        <authorList>
            <person name="Yue J.-X."/>
        </authorList>
    </citation>
    <scope>NUCLEOTIDE SEQUENCE</scope>
    <source>
        <strain evidence="5">CBS432</strain>
    </source>
</reference>
<dbReference type="VEuPathDB" id="FungiDB:SPAR_P02690"/>
<dbReference type="PANTHER" id="PTHR12585:SF51">
    <property type="entry name" value="MEIOTIC RECOMBINATION PROTEIN REC8"/>
    <property type="match status" value="1"/>
</dbReference>
<dbReference type="KEGG" id="spao:SPAR_P02690"/>
<feature type="compositionally biased region" description="Acidic residues" evidence="3">
    <location>
        <begin position="307"/>
        <end position="319"/>
    </location>
</feature>
<evidence type="ECO:0000313" key="5">
    <source>
        <dbReference type="RefSeq" id="XP_033769766.1"/>
    </source>
</evidence>
<dbReference type="GO" id="GO:0003682">
    <property type="term" value="F:chromatin binding"/>
    <property type="evidence" value="ECO:0007669"/>
    <property type="project" value="TreeGrafter"/>
</dbReference>
<dbReference type="AlphaFoldDB" id="A0A8B8V1C1"/>
<reference evidence="5" key="1">
    <citation type="journal article" date="2017" name="Nat. Genet.">
        <title>Contrasting evolutionary genome dynamics between domesticated and wild yeasts.</title>
        <authorList>
            <person name="Yue J.X."/>
            <person name="Li J."/>
            <person name="Aigrain L."/>
            <person name="Hallin J."/>
            <person name="Persson K."/>
            <person name="Oliver K."/>
            <person name="Bergstrom A."/>
            <person name="Coupland P."/>
            <person name="Warringer J."/>
            <person name="Lagomarsino M.C."/>
            <person name="Fischer G."/>
            <person name="Durbin R."/>
            <person name="Liti G."/>
        </authorList>
    </citation>
    <scope>NUCLEOTIDE SEQUENCE</scope>
    <source>
        <strain evidence="5">CBS432</strain>
    </source>
</reference>
<protein>
    <submittedName>
        <fullName evidence="5">Rec8p</fullName>
    </submittedName>
</protein>